<dbReference type="AlphaFoldDB" id="A0A2P5EL78"/>
<dbReference type="Proteomes" id="UP000237000">
    <property type="component" value="Unassembled WGS sequence"/>
</dbReference>
<dbReference type="InParanoid" id="A0A2P5EL78"/>
<proteinExistence type="predicted"/>
<sequence>MFSMEESLVLQIHRPPLQTPFYMNIKMSLVFSLGPFWDSPCSLLYTTARILFSRMLKIPGYLLCKALIFVTSLSEITCLLMGLKMKITETVNGGCQVVKVGAE</sequence>
<gene>
    <name evidence="1" type="ORF">TorRG33x02_178690</name>
</gene>
<name>A0A2P5EL78_TREOI</name>
<evidence type="ECO:0000313" key="1">
    <source>
        <dbReference type="EMBL" id="PON86303.1"/>
    </source>
</evidence>
<protein>
    <submittedName>
        <fullName evidence="1">Uncharacterized protein</fullName>
    </submittedName>
</protein>
<comment type="caution">
    <text evidence="1">The sequence shown here is derived from an EMBL/GenBank/DDBJ whole genome shotgun (WGS) entry which is preliminary data.</text>
</comment>
<reference evidence="2" key="1">
    <citation type="submission" date="2016-06" db="EMBL/GenBank/DDBJ databases">
        <title>Parallel loss of symbiosis genes in relatives of nitrogen-fixing non-legume Parasponia.</title>
        <authorList>
            <person name="Van Velzen R."/>
            <person name="Holmer R."/>
            <person name="Bu F."/>
            <person name="Rutten L."/>
            <person name="Van Zeijl A."/>
            <person name="Liu W."/>
            <person name="Santuari L."/>
            <person name="Cao Q."/>
            <person name="Sharma T."/>
            <person name="Shen D."/>
            <person name="Roswanjaya Y."/>
            <person name="Wardhani T."/>
            <person name="Kalhor M.S."/>
            <person name="Jansen J."/>
            <person name="Van den Hoogen J."/>
            <person name="Gungor B."/>
            <person name="Hartog M."/>
            <person name="Hontelez J."/>
            <person name="Verver J."/>
            <person name="Yang W.-C."/>
            <person name="Schijlen E."/>
            <person name="Repin R."/>
            <person name="Schilthuizen M."/>
            <person name="Schranz E."/>
            <person name="Heidstra R."/>
            <person name="Miyata K."/>
            <person name="Fedorova E."/>
            <person name="Kohlen W."/>
            <person name="Bisseling T."/>
            <person name="Smit S."/>
            <person name="Geurts R."/>
        </authorList>
    </citation>
    <scope>NUCLEOTIDE SEQUENCE [LARGE SCALE GENOMIC DNA]</scope>
    <source>
        <strain evidence="2">cv. RG33-2</strain>
    </source>
</reference>
<evidence type="ECO:0000313" key="2">
    <source>
        <dbReference type="Proteomes" id="UP000237000"/>
    </source>
</evidence>
<dbReference type="EMBL" id="JXTC01000134">
    <property type="protein sequence ID" value="PON86303.1"/>
    <property type="molecule type" value="Genomic_DNA"/>
</dbReference>
<dbReference type="OrthoDB" id="10409218at2759"/>
<keyword evidence="2" id="KW-1185">Reference proteome</keyword>
<accession>A0A2P5EL78</accession>
<organism evidence="1 2">
    <name type="scientific">Trema orientale</name>
    <name type="common">Charcoal tree</name>
    <name type="synonym">Celtis orientalis</name>
    <dbReference type="NCBI Taxonomy" id="63057"/>
    <lineage>
        <taxon>Eukaryota</taxon>
        <taxon>Viridiplantae</taxon>
        <taxon>Streptophyta</taxon>
        <taxon>Embryophyta</taxon>
        <taxon>Tracheophyta</taxon>
        <taxon>Spermatophyta</taxon>
        <taxon>Magnoliopsida</taxon>
        <taxon>eudicotyledons</taxon>
        <taxon>Gunneridae</taxon>
        <taxon>Pentapetalae</taxon>
        <taxon>rosids</taxon>
        <taxon>fabids</taxon>
        <taxon>Rosales</taxon>
        <taxon>Cannabaceae</taxon>
        <taxon>Trema</taxon>
    </lineage>
</organism>